<dbReference type="GO" id="GO:0003723">
    <property type="term" value="F:RNA binding"/>
    <property type="evidence" value="ECO:0007669"/>
    <property type="project" value="UniProtKB-UniRule"/>
</dbReference>
<sequence>MSALEGTLDDSDGASEADADLRRSLAAALGTVAISAEEFAAFSAALLSRHRNALRYRSEIDRPDISLPVRPVDWYSLGYQCTDPDVRPSRTLDYAAGDYFIQDAGSMLALAACQADAVPERNRLICDLCAAPGGKSSALLESIGDGFLLANEPIKSRIAPLAYNLARTGIDRYAISSLDPEVLHTRLGGVFDLVLADVPCSGQALLGRGKQSLAAVSPAQIEHSALRARRILAAAIGLLRPGGRLVLSTCTFAEAENESQVRWLLDKDGMAPEPIDRLAEYASDDSGCSYRLWPHRHRCAGSFAASLRSDIGAAVAAEPASGKKRKRREKPERLPDELGDWFGTAPQRSQVAGAVIRCLPEDAPSWAESISVAGPELAYRTGQTWKPSHEASLRRSGALRGVQSIEVDDSTARQYLSGQPIACGQTGWCVVRHRGRPLGWVKASRGTGKNHLPVAARMDVGVG</sequence>
<dbReference type="Proteomes" id="UP000321353">
    <property type="component" value="Chromosome"/>
</dbReference>
<dbReference type="GO" id="GO:0008173">
    <property type="term" value="F:RNA methyltransferase activity"/>
    <property type="evidence" value="ECO:0007669"/>
    <property type="project" value="InterPro"/>
</dbReference>
<keyword evidence="3 5" id="KW-0949">S-adenosyl-L-methionine</keyword>
<feature type="binding site" evidence="5">
    <location>
        <begin position="129"/>
        <end position="135"/>
    </location>
    <ligand>
        <name>S-adenosyl-L-methionine</name>
        <dbReference type="ChEBI" id="CHEBI:59789"/>
    </ligand>
</feature>
<dbReference type="EC" id="2.1.1.178" evidence="8"/>
<accession>A0A5B9M8E2</accession>
<proteinExistence type="inferred from homology"/>
<feature type="binding site" evidence="5">
    <location>
        <position position="197"/>
    </location>
    <ligand>
        <name>S-adenosyl-L-methionine</name>
        <dbReference type="ChEBI" id="CHEBI:59789"/>
    </ligand>
</feature>
<evidence type="ECO:0000313" key="8">
    <source>
        <dbReference type="EMBL" id="QEF97422.1"/>
    </source>
</evidence>
<keyword evidence="1 5" id="KW-0489">Methyltransferase</keyword>
<dbReference type="RefSeq" id="WP_147867103.1">
    <property type="nucleotide sequence ID" value="NZ_CP036264.1"/>
</dbReference>
<dbReference type="KEGG" id="smam:Mal15_14620"/>
<dbReference type="CDD" id="cd02440">
    <property type="entry name" value="AdoMet_MTases"/>
    <property type="match status" value="1"/>
</dbReference>
<dbReference type="GO" id="GO:0001510">
    <property type="term" value="P:RNA methylation"/>
    <property type="evidence" value="ECO:0007669"/>
    <property type="project" value="InterPro"/>
</dbReference>
<evidence type="ECO:0000256" key="1">
    <source>
        <dbReference type="ARBA" id="ARBA00022603"/>
    </source>
</evidence>
<dbReference type="InterPro" id="IPR049560">
    <property type="entry name" value="MeTrfase_RsmB-F_NOP2_cat"/>
</dbReference>
<dbReference type="PANTHER" id="PTHR22807">
    <property type="entry name" value="NOP2 YEAST -RELATED NOL1/NOP2/FMU SUN DOMAIN-CONTAINING"/>
    <property type="match status" value="1"/>
</dbReference>
<dbReference type="Pfam" id="PF01189">
    <property type="entry name" value="Methyltr_RsmB-F"/>
    <property type="match status" value="1"/>
</dbReference>
<dbReference type="Gene3D" id="3.40.50.150">
    <property type="entry name" value="Vaccinia Virus protein VP39"/>
    <property type="match status" value="1"/>
</dbReference>
<reference evidence="8 9" key="1">
    <citation type="submission" date="2019-02" db="EMBL/GenBank/DDBJ databases">
        <title>Planctomycetal bacteria perform biofilm scaping via a novel small molecule.</title>
        <authorList>
            <person name="Jeske O."/>
            <person name="Boedeker C."/>
            <person name="Wiegand S."/>
            <person name="Breitling P."/>
            <person name="Kallscheuer N."/>
            <person name="Jogler M."/>
            <person name="Rohde M."/>
            <person name="Petersen J."/>
            <person name="Medema M.H."/>
            <person name="Surup F."/>
            <person name="Jogler C."/>
        </authorList>
    </citation>
    <scope>NUCLEOTIDE SEQUENCE [LARGE SCALE GENOMIC DNA]</scope>
    <source>
        <strain evidence="8 9">Mal15</strain>
    </source>
</reference>
<dbReference type="AlphaFoldDB" id="A0A5B9M8E2"/>
<feature type="binding site" evidence="5">
    <location>
        <position position="179"/>
    </location>
    <ligand>
        <name>S-adenosyl-L-methionine</name>
        <dbReference type="ChEBI" id="CHEBI:59789"/>
    </ligand>
</feature>
<dbReference type="PROSITE" id="PS51686">
    <property type="entry name" value="SAM_MT_RSMB_NOP"/>
    <property type="match status" value="1"/>
</dbReference>
<evidence type="ECO:0000256" key="4">
    <source>
        <dbReference type="ARBA" id="ARBA00022884"/>
    </source>
</evidence>
<evidence type="ECO:0000313" key="9">
    <source>
        <dbReference type="Proteomes" id="UP000321353"/>
    </source>
</evidence>
<keyword evidence="4 5" id="KW-0694">RNA-binding</keyword>
<comment type="similarity">
    <text evidence="5">Belongs to the class I-like SAM-binding methyltransferase superfamily. RsmB/NOP family.</text>
</comment>
<gene>
    <name evidence="8" type="primary">rsmF</name>
    <name evidence="8" type="ORF">Mal15_14620</name>
</gene>
<dbReference type="PANTHER" id="PTHR22807:SF53">
    <property type="entry name" value="RIBOSOMAL RNA SMALL SUBUNIT METHYLTRANSFERASE B-RELATED"/>
    <property type="match status" value="1"/>
</dbReference>
<feature type="binding site" evidence="5">
    <location>
        <position position="152"/>
    </location>
    <ligand>
        <name>S-adenosyl-L-methionine</name>
        <dbReference type="ChEBI" id="CHEBI:59789"/>
    </ligand>
</feature>
<dbReference type="Pfam" id="PF13636">
    <property type="entry name" value="Methyltranf_PUA"/>
    <property type="match status" value="1"/>
</dbReference>
<feature type="domain" description="SAM-dependent MTase RsmB/NOP-type" evidence="7">
    <location>
        <begin position="15"/>
        <end position="310"/>
    </location>
</feature>
<dbReference type="InterPro" id="IPR023267">
    <property type="entry name" value="RCMT"/>
</dbReference>
<organism evidence="8 9">
    <name type="scientific">Stieleria maiorica</name>
    <dbReference type="NCBI Taxonomy" id="2795974"/>
    <lineage>
        <taxon>Bacteria</taxon>
        <taxon>Pseudomonadati</taxon>
        <taxon>Planctomycetota</taxon>
        <taxon>Planctomycetia</taxon>
        <taxon>Pirellulales</taxon>
        <taxon>Pirellulaceae</taxon>
        <taxon>Stieleria</taxon>
    </lineage>
</organism>
<keyword evidence="9" id="KW-1185">Reference proteome</keyword>
<dbReference type="InterPro" id="IPR001678">
    <property type="entry name" value="MeTrfase_RsmB-F_NOP2_dom"/>
</dbReference>
<evidence type="ECO:0000256" key="6">
    <source>
        <dbReference type="SAM" id="MobiDB-lite"/>
    </source>
</evidence>
<dbReference type="PRINTS" id="PR02008">
    <property type="entry name" value="RCMTFAMILY"/>
</dbReference>
<dbReference type="InterPro" id="IPR027391">
    <property type="entry name" value="Nol1_Nop2_Fmu_2"/>
</dbReference>
<name>A0A5B9M8E2_9BACT</name>
<protein>
    <submittedName>
        <fullName evidence="8">Ribosomal RNA small subunit methyltransferase F</fullName>
        <ecNumber evidence="8">2.1.1.178</ecNumber>
    </submittedName>
</protein>
<feature type="region of interest" description="Disordered" evidence="6">
    <location>
        <begin position="316"/>
        <end position="342"/>
    </location>
</feature>
<keyword evidence="2 5" id="KW-0808">Transferase</keyword>
<dbReference type="Gene3D" id="2.30.130.60">
    <property type="match status" value="1"/>
</dbReference>
<evidence type="ECO:0000256" key="2">
    <source>
        <dbReference type="ARBA" id="ARBA00022679"/>
    </source>
</evidence>
<dbReference type="InterPro" id="IPR029063">
    <property type="entry name" value="SAM-dependent_MTases_sf"/>
</dbReference>
<feature type="active site" description="Nucleophile" evidence="5">
    <location>
        <position position="250"/>
    </location>
</feature>
<evidence type="ECO:0000256" key="3">
    <source>
        <dbReference type="ARBA" id="ARBA00022691"/>
    </source>
</evidence>
<dbReference type="EMBL" id="CP036264">
    <property type="protein sequence ID" value="QEF97422.1"/>
    <property type="molecule type" value="Genomic_DNA"/>
</dbReference>
<evidence type="ECO:0000259" key="7">
    <source>
        <dbReference type="PROSITE" id="PS51686"/>
    </source>
</evidence>
<dbReference type="SUPFAM" id="SSF53335">
    <property type="entry name" value="S-adenosyl-L-methionine-dependent methyltransferases"/>
    <property type="match status" value="1"/>
</dbReference>
<evidence type="ECO:0000256" key="5">
    <source>
        <dbReference type="PROSITE-ProRule" id="PRU01023"/>
    </source>
</evidence>